<feature type="transmembrane region" description="Helical" evidence="15">
    <location>
        <begin position="253"/>
        <end position="270"/>
    </location>
</feature>
<dbReference type="InterPro" id="IPR003661">
    <property type="entry name" value="HisK_dim/P_dom"/>
</dbReference>
<dbReference type="CDD" id="cd17546">
    <property type="entry name" value="REC_hyHK_CKI1_RcsC-like"/>
    <property type="match status" value="1"/>
</dbReference>
<keyword evidence="5" id="KW-0997">Cell inner membrane</keyword>
<dbReference type="PANTHER" id="PTHR43047">
    <property type="entry name" value="TWO-COMPONENT HISTIDINE PROTEIN KINASE"/>
    <property type="match status" value="1"/>
</dbReference>
<keyword evidence="7 19" id="KW-0808">Transferase</keyword>
<evidence type="ECO:0000256" key="12">
    <source>
        <dbReference type="ARBA" id="ARBA00023136"/>
    </source>
</evidence>
<dbReference type="EC" id="2.7.13.3" evidence="3"/>
<evidence type="ECO:0000256" key="9">
    <source>
        <dbReference type="ARBA" id="ARBA00022777"/>
    </source>
</evidence>
<dbReference type="InterPro" id="IPR036097">
    <property type="entry name" value="HisK_dim/P_sf"/>
</dbReference>
<dbReference type="PANTHER" id="PTHR43047:SF72">
    <property type="entry name" value="OSMOSENSING HISTIDINE PROTEIN KINASE SLN1"/>
    <property type="match status" value="1"/>
</dbReference>
<evidence type="ECO:0000256" key="5">
    <source>
        <dbReference type="ARBA" id="ARBA00022519"/>
    </source>
</evidence>
<evidence type="ECO:0000259" key="17">
    <source>
        <dbReference type="PROSITE" id="PS50110"/>
    </source>
</evidence>
<reference evidence="19 20" key="1">
    <citation type="submission" date="2016-06" db="EMBL/GenBank/DDBJ databases">
        <title>Three novel species with peptidoglycan cell walls form the new genus Lacunisphaera gen. nov. in the family Opitutaceae of the verrucomicrobial subdivision 4.</title>
        <authorList>
            <person name="Rast P."/>
            <person name="Gloeckner I."/>
            <person name="Jogler M."/>
            <person name="Boedeker C."/>
            <person name="Jeske O."/>
            <person name="Wiegand S."/>
            <person name="Reinhardt R."/>
            <person name="Schumann P."/>
            <person name="Rohde M."/>
            <person name="Spring S."/>
            <person name="Gloeckner F.O."/>
            <person name="Jogler C."/>
        </authorList>
    </citation>
    <scope>NUCLEOTIDE SEQUENCE [LARGE SCALE GENOMIC DNA]</scope>
    <source>
        <strain evidence="19 20">IG16b</strain>
    </source>
</reference>
<feature type="modified residue" description="4-aspartylphosphate" evidence="14">
    <location>
        <position position="786"/>
    </location>
</feature>
<dbReference type="CDD" id="cd00082">
    <property type="entry name" value="HisKA"/>
    <property type="match status" value="1"/>
</dbReference>
<dbReference type="PRINTS" id="PR00344">
    <property type="entry name" value="BCTRLSENSOR"/>
</dbReference>
<dbReference type="InterPro" id="IPR036641">
    <property type="entry name" value="HPT_dom_sf"/>
</dbReference>
<keyword evidence="20" id="KW-1185">Reference proteome</keyword>
<accession>A0A1D8AT13</accession>
<gene>
    <name evidence="19" type="primary">torS</name>
    <name evidence="19" type="ORF">Verru16b_01092</name>
</gene>
<dbReference type="GO" id="GO:0009927">
    <property type="term" value="F:histidine phosphotransfer kinase activity"/>
    <property type="evidence" value="ECO:0007669"/>
    <property type="project" value="TreeGrafter"/>
</dbReference>
<dbReference type="SUPFAM" id="SSF47226">
    <property type="entry name" value="Histidine-containing phosphotransfer domain, HPT domain"/>
    <property type="match status" value="1"/>
</dbReference>
<evidence type="ECO:0000256" key="8">
    <source>
        <dbReference type="ARBA" id="ARBA00022692"/>
    </source>
</evidence>
<evidence type="ECO:0000256" key="2">
    <source>
        <dbReference type="ARBA" id="ARBA00004429"/>
    </source>
</evidence>
<feature type="transmembrane region" description="Helical" evidence="15">
    <location>
        <begin position="89"/>
        <end position="114"/>
    </location>
</feature>
<comment type="subcellular location">
    <subcellularLocation>
        <location evidence="2">Cell inner membrane</location>
        <topology evidence="2">Multi-pass membrane protein</topology>
    </subcellularLocation>
</comment>
<dbReference type="SMART" id="SM00387">
    <property type="entry name" value="HATPase_c"/>
    <property type="match status" value="1"/>
</dbReference>
<feature type="transmembrane region" description="Helical" evidence="15">
    <location>
        <begin position="443"/>
        <end position="461"/>
    </location>
</feature>
<dbReference type="GO" id="GO:0000155">
    <property type="term" value="F:phosphorelay sensor kinase activity"/>
    <property type="evidence" value="ECO:0007669"/>
    <property type="project" value="InterPro"/>
</dbReference>
<dbReference type="InterPro" id="IPR008207">
    <property type="entry name" value="Sig_transdc_His_kin_Hpt_dom"/>
</dbReference>
<protein>
    <recommendedName>
        <fullName evidence="3">histidine kinase</fullName>
        <ecNumber evidence="3">2.7.13.3</ecNumber>
    </recommendedName>
</protein>
<evidence type="ECO:0000313" key="20">
    <source>
        <dbReference type="Proteomes" id="UP000095228"/>
    </source>
</evidence>
<evidence type="ECO:0000256" key="10">
    <source>
        <dbReference type="ARBA" id="ARBA00022840"/>
    </source>
</evidence>
<dbReference type="AlphaFoldDB" id="A0A1D8AT13"/>
<evidence type="ECO:0000313" key="19">
    <source>
        <dbReference type="EMBL" id="AOS44031.1"/>
    </source>
</evidence>
<dbReference type="GO" id="GO:0005886">
    <property type="term" value="C:plasma membrane"/>
    <property type="evidence" value="ECO:0007669"/>
    <property type="project" value="UniProtKB-SubCell"/>
</dbReference>
<feature type="transmembrane region" description="Helical" evidence="15">
    <location>
        <begin position="177"/>
        <end position="197"/>
    </location>
</feature>
<dbReference type="Gene3D" id="3.30.565.10">
    <property type="entry name" value="Histidine kinase-like ATPase, C-terminal domain"/>
    <property type="match status" value="1"/>
</dbReference>
<dbReference type="SMART" id="SM00448">
    <property type="entry name" value="REC"/>
    <property type="match status" value="1"/>
</dbReference>
<evidence type="ECO:0000256" key="7">
    <source>
        <dbReference type="ARBA" id="ARBA00022679"/>
    </source>
</evidence>
<feature type="domain" description="Histidine kinase" evidence="16">
    <location>
        <begin position="492"/>
        <end position="712"/>
    </location>
</feature>
<sequence>MPPAADASSLSFLLGHLSVHQDLLWFGVLVVWGLIFVLWWRHPQRESLWLLLPWIAGARVLGALVQFLVYNPPFDLFIERLVPGTHATYLPALLNPALTADLALATLTYGLFFLWGWQDAKTAGARRFRQWAGGALLAGAVMLHWAWPSVSCWVLAIVPVLPAWRLIQHPAARGSSLVTFLLPGLVPAFSTIGPLALHTDTLQRSATATPMGAVAALFQLLAGTLLLIHLWRIRPQGLTAVNRREARAMARPFWQAAVAVLVVGVGFALMTGQDNRWEVINGRLRTTVYNASVLVPGDFAPFRSGSFQLTDLRLEPDSRGTARVPGLGDAITRASRALAERMSATQFQASAHFLVLHDGWIVEVASTVPRARPDEVILRGRAGTADTAAWQAAAAHMIFSRIPEQGAPYYCRAPVTGTDGSLLGWLEYPREEFYSSMARKWRTGPLLVTALGLLLTAALYFQKRANQEQERAVHAAAVEADANRLKTAFLAKVSHELRTPIQSLLGYGELLRGRLGDDPQACAWLGALQQHGAIMTRLINDLLDLSAAESGSFRLTPATLAPAALVRQTVEGFGPRAEAKGLRLTVIATDTVPAWVEVDGGRLSQVVLNLVGNALKFTDAGSVSVRLAATPAAAGRVRLQLTVSDTGPGIAPVEQARLFEPFSRLEHTAAKEGTGLGLALSAALCRAMGGSLRVESDGRHGSNFIAECEVPVVAGPAVTPLFAPEPRVTGAAKASLVVLVIEDNTLLRELFISYLAGEGCVCTAAGGGAAALARVKAITPAVILLDLSLPDTDGIELMPALRAAAPGVRIIGVSAHADDANRDRALAAGMEAFFAKPVPLATLGAAVFARPRPAPAPAEGYRVPAHLRHVFQEELPGLRDELAGAVATGDLARVRRRAHYLRNSALVVEARELFGACTHLEDAAARGPAGAATEAWPRCAAAIADLLGPAS</sequence>
<dbReference type="Pfam" id="PF01627">
    <property type="entry name" value="Hpt"/>
    <property type="match status" value="1"/>
</dbReference>
<keyword evidence="6 14" id="KW-0597">Phosphoprotein</keyword>
<dbReference type="InterPro" id="IPR001789">
    <property type="entry name" value="Sig_transdc_resp-reg_receiver"/>
</dbReference>
<dbReference type="Proteomes" id="UP000095228">
    <property type="component" value="Chromosome"/>
</dbReference>
<evidence type="ECO:0000256" key="4">
    <source>
        <dbReference type="ARBA" id="ARBA00022475"/>
    </source>
</evidence>
<dbReference type="EMBL" id="CP016094">
    <property type="protein sequence ID" value="AOS44031.1"/>
    <property type="molecule type" value="Genomic_DNA"/>
</dbReference>
<dbReference type="Pfam" id="PF00512">
    <property type="entry name" value="HisKA"/>
    <property type="match status" value="1"/>
</dbReference>
<dbReference type="PROSITE" id="PS50109">
    <property type="entry name" value="HIS_KIN"/>
    <property type="match status" value="1"/>
</dbReference>
<dbReference type="SUPFAM" id="SSF47384">
    <property type="entry name" value="Homodimeric domain of signal transducing histidine kinase"/>
    <property type="match status" value="1"/>
</dbReference>
<feature type="modified residue" description="Phosphohistidine" evidence="13">
    <location>
        <position position="899"/>
    </location>
</feature>
<feature type="domain" description="Response regulatory" evidence="17">
    <location>
        <begin position="737"/>
        <end position="851"/>
    </location>
</feature>
<dbReference type="SUPFAM" id="SSF55874">
    <property type="entry name" value="ATPase domain of HSP90 chaperone/DNA topoisomerase II/histidine kinase"/>
    <property type="match status" value="1"/>
</dbReference>
<evidence type="ECO:0000256" key="6">
    <source>
        <dbReference type="ARBA" id="ARBA00022553"/>
    </source>
</evidence>
<evidence type="ECO:0000256" key="11">
    <source>
        <dbReference type="ARBA" id="ARBA00022989"/>
    </source>
</evidence>
<dbReference type="Pfam" id="PF00072">
    <property type="entry name" value="Response_reg"/>
    <property type="match status" value="1"/>
</dbReference>
<keyword evidence="10" id="KW-0547">Nucleotide-binding</keyword>
<dbReference type="Pfam" id="PF02518">
    <property type="entry name" value="HATPase_c"/>
    <property type="match status" value="1"/>
</dbReference>
<organism evidence="19 20">
    <name type="scientific">Lacunisphaera limnophila</name>
    <dbReference type="NCBI Taxonomy" id="1838286"/>
    <lineage>
        <taxon>Bacteria</taxon>
        <taxon>Pseudomonadati</taxon>
        <taxon>Verrucomicrobiota</taxon>
        <taxon>Opitutia</taxon>
        <taxon>Opitutales</taxon>
        <taxon>Opitutaceae</taxon>
        <taxon>Lacunisphaera</taxon>
    </lineage>
</organism>
<dbReference type="InterPro" id="IPR005467">
    <property type="entry name" value="His_kinase_dom"/>
</dbReference>
<feature type="domain" description="HPt" evidence="18">
    <location>
        <begin position="860"/>
        <end position="951"/>
    </location>
</feature>
<evidence type="ECO:0000256" key="3">
    <source>
        <dbReference type="ARBA" id="ARBA00012438"/>
    </source>
</evidence>
<feature type="transmembrane region" description="Helical" evidence="15">
    <location>
        <begin position="48"/>
        <end position="69"/>
    </location>
</feature>
<dbReference type="InterPro" id="IPR004358">
    <property type="entry name" value="Sig_transdc_His_kin-like_C"/>
</dbReference>
<keyword evidence="12 15" id="KW-0472">Membrane</keyword>
<dbReference type="InterPro" id="IPR011006">
    <property type="entry name" value="CheY-like_superfamily"/>
</dbReference>
<dbReference type="RefSeq" id="WP_069961330.1">
    <property type="nucleotide sequence ID" value="NZ_CP016094.1"/>
</dbReference>
<dbReference type="Gene3D" id="1.20.120.160">
    <property type="entry name" value="HPT domain"/>
    <property type="match status" value="1"/>
</dbReference>
<dbReference type="SUPFAM" id="SSF52172">
    <property type="entry name" value="CheY-like"/>
    <property type="match status" value="1"/>
</dbReference>
<dbReference type="InterPro" id="IPR036890">
    <property type="entry name" value="HATPase_C_sf"/>
</dbReference>
<keyword evidence="10" id="KW-0067">ATP-binding</keyword>
<evidence type="ECO:0000256" key="1">
    <source>
        <dbReference type="ARBA" id="ARBA00000085"/>
    </source>
</evidence>
<feature type="transmembrane region" description="Helical" evidence="15">
    <location>
        <begin position="135"/>
        <end position="157"/>
    </location>
</feature>
<feature type="transmembrane region" description="Helical" evidence="15">
    <location>
        <begin position="23"/>
        <end position="41"/>
    </location>
</feature>
<keyword evidence="8 15" id="KW-0812">Transmembrane</keyword>
<dbReference type="KEGG" id="obg:Verru16b_01092"/>
<keyword evidence="4" id="KW-1003">Cell membrane</keyword>
<comment type="catalytic activity">
    <reaction evidence="1">
        <text>ATP + protein L-histidine = ADP + protein N-phospho-L-histidine.</text>
        <dbReference type="EC" id="2.7.13.3"/>
    </reaction>
</comment>
<dbReference type="Gene3D" id="1.10.287.130">
    <property type="match status" value="1"/>
</dbReference>
<dbReference type="PROSITE" id="PS50894">
    <property type="entry name" value="HPT"/>
    <property type="match status" value="1"/>
</dbReference>
<dbReference type="OrthoDB" id="9796457at2"/>
<evidence type="ECO:0000256" key="15">
    <source>
        <dbReference type="SAM" id="Phobius"/>
    </source>
</evidence>
<dbReference type="SMART" id="SM00388">
    <property type="entry name" value="HisKA"/>
    <property type="match status" value="1"/>
</dbReference>
<evidence type="ECO:0000259" key="16">
    <source>
        <dbReference type="PROSITE" id="PS50109"/>
    </source>
</evidence>
<keyword evidence="11 15" id="KW-1133">Transmembrane helix</keyword>
<feature type="transmembrane region" description="Helical" evidence="15">
    <location>
        <begin position="209"/>
        <end position="233"/>
    </location>
</feature>
<proteinExistence type="predicted"/>
<dbReference type="CDD" id="cd16922">
    <property type="entry name" value="HATPase_EvgS-ArcB-TorS-like"/>
    <property type="match status" value="1"/>
</dbReference>
<dbReference type="Gene3D" id="3.40.50.2300">
    <property type="match status" value="1"/>
</dbReference>
<dbReference type="InterPro" id="IPR003594">
    <property type="entry name" value="HATPase_dom"/>
</dbReference>
<evidence type="ECO:0000256" key="14">
    <source>
        <dbReference type="PROSITE-ProRule" id="PRU00169"/>
    </source>
</evidence>
<evidence type="ECO:0000259" key="18">
    <source>
        <dbReference type="PROSITE" id="PS50894"/>
    </source>
</evidence>
<evidence type="ECO:0000256" key="13">
    <source>
        <dbReference type="PROSITE-ProRule" id="PRU00110"/>
    </source>
</evidence>
<dbReference type="STRING" id="1838286.Verru16b_01092"/>
<dbReference type="PATRIC" id="fig|1838286.3.peg.1095"/>
<keyword evidence="9" id="KW-0418">Kinase</keyword>
<name>A0A1D8AT13_9BACT</name>
<dbReference type="PROSITE" id="PS50110">
    <property type="entry name" value="RESPONSE_REGULATORY"/>
    <property type="match status" value="1"/>
</dbReference>